<accession>A0ABT3STN1</accession>
<comment type="similarity">
    <text evidence="4">Belongs to the L/F-transferase family.</text>
</comment>
<dbReference type="GO" id="GO:0008914">
    <property type="term" value="F:leucyl-tRNA--protein transferase activity"/>
    <property type="evidence" value="ECO:0007669"/>
    <property type="project" value="UniProtKB-EC"/>
</dbReference>
<evidence type="ECO:0000256" key="3">
    <source>
        <dbReference type="ARBA" id="ARBA00023315"/>
    </source>
</evidence>
<comment type="catalytic activity">
    <reaction evidence="4">
        <text>N-terminal L-arginyl-[protein] + L-leucyl-tRNA(Leu) = N-terminal L-leucyl-L-arginyl-[protein] + tRNA(Leu) + H(+)</text>
        <dbReference type="Rhea" id="RHEA:50416"/>
        <dbReference type="Rhea" id="RHEA-COMP:9613"/>
        <dbReference type="Rhea" id="RHEA-COMP:9622"/>
        <dbReference type="Rhea" id="RHEA-COMP:12672"/>
        <dbReference type="Rhea" id="RHEA-COMP:12673"/>
        <dbReference type="ChEBI" id="CHEBI:15378"/>
        <dbReference type="ChEBI" id="CHEBI:64719"/>
        <dbReference type="ChEBI" id="CHEBI:78442"/>
        <dbReference type="ChEBI" id="CHEBI:78494"/>
        <dbReference type="ChEBI" id="CHEBI:133044"/>
        <dbReference type="EC" id="2.3.2.6"/>
    </reaction>
</comment>
<comment type="subcellular location">
    <subcellularLocation>
        <location evidence="4">Cytoplasm</location>
    </subcellularLocation>
</comment>
<dbReference type="InterPro" id="IPR004616">
    <property type="entry name" value="Leu/Phe-tRNA_Trfase"/>
</dbReference>
<dbReference type="Gene3D" id="3.30.70.3550">
    <property type="entry name" value="Leucyl/phenylalanyl-tRNA-protein transferase, N-terminal domain"/>
    <property type="match status" value="1"/>
</dbReference>
<evidence type="ECO:0000313" key="6">
    <source>
        <dbReference type="Proteomes" id="UP001143307"/>
    </source>
</evidence>
<evidence type="ECO:0000256" key="4">
    <source>
        <dbReference type="HAMAP-Rule" id="MF_00688"/>
    </source>
</evidence>
<dbReference type="Gene3D" id="3.40.630.70">
    <property type="entry name" value="Leucyl/phenylalanyl-tRNA-protein transferase, C-terminal domain"/>
    <property type="match status" value="1"/>
</dbReference>
<dbReference type="InterPro" id="IPR042221">
    <property type="entry name" value="Leu/Phe-tRNA_Trfase_N"/>
</dbReference>
<protein>
    <recommendedName>
        <fullName evidence="4">Leucyl/phenylalanyl-tRNA--protein transferase</fullName>
        <ecNumber evidence="4">2.3.2.6</ecNumber>
    </recommendedName>
    <alternativeName>
        <fullName evidence="4">L/F-transferase</fullName>
    </alternativeName>
    <alternativeName>
        <fullName evidence="4">Leucyltransferase</fullName>
    </alternativeName>
    <alternativeName>
        <fullName evidence="4">Phenyalanyltransferase</fullName>
    </alternativeName>
</protein>
<reference evidence="5" key="1">
    <citation type="submission" date="2019-02" db="EMBL/GenBank/DDBJ databases">
        <authorList>
            <person name="Li S.-H."/>
        </authorList>
    </citation>
    <scope>NUCLEOTIDE SEQUENCE</scope>
    <source>
        <strain evidence="5">IMCC8485</strain>
    </source>
</reference>
<name>A0ABT3STN1_9GAMM</name>
<keyword evidence="3 4" id="KW-0012">Acyltransferase</keyword>
<comment type="catalytic activity">
    <reaction evidence="4">
        <text>L-phenylalanyl-tRNA(Phe) + an N-terminal L-alpha-aminoacyl-[protein] = an N-terminal L-phenylalanyl-L-alpha-aminoacyl-[protein] + tRNA(Phe)</text>
        <dbReference type="Rhea" id="RHEA:43632"/>
        <dbReference type="Rhea" id="RHEA-COMP:9668"/>
        <dbReference type="Rhea" id="RHEA-COMP:9699"/>
        <dbReference type="Rhea" id="RHEA-COMP:10636"/>
        <dbReference type="Rhea" id="RHEA-COMP:10637"/>
        <dbReference type="ChEBI" id="CHEBI:78442"/>
        <dbReference type="ChEBI" id="CHEBI:78531"/>
        <dbReference type="ChEBI" id="CHEBI:78597"/>
        <dbReference type="ChEBI" id="CHEBI:83561"/>
        <dbReference type="EC" id="2.3.2.6"/>
    </reaction>
</comment>
<organism evidence="5 6">
    <name type="scientific">Candidatus Seongchinamella marina</name>
    <dbReference type="NCBI Taxonomy" id="2518990"/>
    <lineage>
        <taxon>Bacteria</taxon>
        <taxon>Pseudomonadati</taxon>
        <taxon>Pseudomonadota</taxon>
        <taxon>Gammaproteobacteria</taxon>
        <taxon>Cellvibrionales</taxon>
        <taxon>Halieaceae</taxon>
        <taxon>Seongchinamella</taxon>
    </lineage>
</organism>
<evidence type="ECO:0000256" key="2">
    <source>
        <dbReference type="ARBA" id="ARBA00022679"/>
    </source>
</evidence>
<dbReference type="SUPFAM" id="SSF55729">
    <property type="entry name" value="Acyl-CoA N-acyltransferases (Nat)"/>
    <property type="match status" value="1"/>
</dbReference>
<dbReference type="InterPro" id="IPR042203">
    <property type="entry name" value="Leu/Phe-tRNA_Trfase_C"/>
</dbReference>
<sequence length="237" mass="26446">MRAIRQLHTGDPFPPTSDALEYPNGLLAVGGDLTPARLLDAYCQGIFPWYEEPQPVLWWTPDPRSVLFPEKLHISRSLHKTLRRDRLQLAVDSRFEKVMRHCAQLRGDGLGTWIGDDMLAAYCDLHHIGHAHSVEVLDADGQLVGGLYGIAVGRAFFGESMFSEVQDASKVALVALQNILERGGFKLIDCQVESEHLNSLGAENISRLDFERMLAHTIDIDHDPGIWRLPATCGELL</sequence>
<dbReference type="RefSeq" id="WP_279252179.1">
    <property type="nucleotide sequence ID" value="NZ_SHNP01000002.1"/>
</dbReference>
<dbReference type="PANTHER" id="PTHR30098">
    <property type="entry name" value="LEUCYL/PHENYLALANYL-TRNA--PROTEIN TRANSFERASE"/>
    <property type="match status" value="1"/>
</dbReference>
<dbReference type="HAMAP" id="MF_00688">
    <property type="entry name" value="Leu_Phe_trans"/>
    <property type="match status" value="1"/>
</dbReference>
<keyword evidence="2 4" id="KW-0808">Transferase</keyword>
<proteinExistence type="inferred from homology"/>
<dbReference type="PANTHER" id="PTHR30098:SF2">
    <property type="entry name" value="LEUCYL_PHENYLALANYL-TRNA--PROTEIN TRANSFERASE"/>
    <property type="match status" value="1"/>
</dbReference>
<gene>
    <name evidence="4" type="primary">aat</name>
    <name evidence="5" type="ORF">EYC87_06490</name>
</gene>
<comment type="function">
    <text evidence="4">Functions in the N-end rule pathway of protein degradation where it conjugates Leu, Phe and, less efficiently, Met from aminoacyl-tRNAs to the N-termini of proteins containing an N-terminal arginine or lysine.</text>
</comment>
<comment type="catalytic activity">
    <reaction evidence="4">
        <text>N-terminal L-lysyl-[protein] + L-leucyl-tRNA(Leu) = N-terminal L-leucyl-L-lysyl-[protein] + tRNA(Leu) + H(+)</text>
        <dbReference type="Rhea" id="RHEA:12340"/>
        <dbReference type="Rhea" id="RHEA-COMP:9613"/>
        <dbReference type="Rhea" id="RHEA-COMP:9622"/>
        <dbReference type="Rhea" id="RHEA-COMP:12670"/>
        <dbReference type="Rhea" id="RHEA-COMP:12671"/>
        <dbReference type="ChEBI" id="CHEBI:15378"/>
        <dbReference type="ChEBI" id="CHEBI:65249"/>
        <dbReference type="ChEBI" id="CHEBI:78442"/>
        <dbReference type="ChEBI" id="CHEBI:78494"/>
        <dbReference type="ChEBI" id="CHEBI:133043"/>
        <dbReference type="EC" id="2.3.2.6"/>
    </reaction>
</comment>
<keyword evidence="1 4" id="KW-0963">Cytoplasm</keyword>
<dbReference type="EC" id="2.3.2.6" evidence="4"/>
<dbReference type="Pfam" id="PF03588">
    <property type="entry name" value="Leu_Phe_trans"/>
    <property type="match status" value="1"/>
</dbReference>
<dbReference type="InterPro" id="IPR016181">
    <property type="entry name" value="Acyl_CoA_acyltransferase"/>
</dbReference>
<dbReference type="EMBL" id="SHNP01000002">
    <property type="protein sequence ID" value="MCX2973234.1"/>
    <property type="molecule type" value="Genomic_DNA"/>
</dbReference>
<evidence type="ECO:0000256" key="1">
    <source>
        <dbReference type="ARBA" id="ARBA00022490"/>
    </source>
</evidence>
<comment type="caution">
    <text evidence="5">The sequence shown here is derived from an EMBL/GenBank/DDBJ whole genome shotgun (WGS) entry which is preliminary data.</text>
</comment>
<evidence type="ECO:0000313" key="5">
    <source>
        <dbReference type="EMBL" id="MCX2973234.1"/>
    </source>
</evidence>
<dbReference type="Proteomes" id="UP001143307">
    <property type="component" value="Unassembled WGS sequence"/>
</dbReference>
<dbReference type="NCBIfam" id="TIGR00667">
    <property type="entry name" value="aat"/>
    <property type="match status" value="1"/>
</dbReference>
<keyword evidence="6" id="KW-1185">Reference proteome</keyword>